<proteinExistence type="predicted"/>
<name>A0A8D9CCT6_9VIRU</name>
<protein>
    <submittedName>
        <fullName evidence="1">Uncharacterized protein</fullName>
    </submittedName>
</protein>
<dbReference type="EMBL" id="OU342829">
    <property type="protein sequence ID" value="CAG7580191.1"/>
    <property type="molecule type" value="Genomic_DNA"/>
</dbReference>
<reference evidence="1" key="1">
    <citation type="submission" date="2021-06" db="EMBL/GenBank/DDBJ databases">
        <authorList>
            <person name="Gannon L."/>
            <person name="Redgwell R T."/>
            <person name="Michniewski S."/>
            <person name="Harrison D C."/>
            <person name="Millard A."/>
        </authorList>
    </citation>
    <scope>NUCLEOTIDE SEQUENCE</scope>
</reference>
<accession>A0A8D9CCT6</accession>
<organism evidence="1">
    <name type="scientific">uncultured marine phage</name>
    <dbReference type="NCBI Taxonomy" id="707152"/>
    <lineage>
        <taxon>Viruses</taxon>
        <taxon>environmental samples</taxon>
    </lineage>
</organism>
<gene>
    <name evidence="1" type="ORF">SLAVMIC_00292</name>
</gene>
<sequence length="107" mass="12542">MKIRKFNEDNEIDWKSQDKGKIEYYNKIFSLFLDKLPSDDLYEGYFHEEDARYMQNEFGDGSLAMQDFINMNLKNEFQWVTGLGIMDAADQIVDGAIGNGNILRNER</sequence>
<evidence type="ECO:0000313" key="1">
    <source>
        <dbReference type="EMBL" id="CAG7580191.1"/>
    </source>
</evidence>